<evidence type="ECO:0000313" key="6">
    <source>
        <dbReference type="EMBL" id="OAS17954.1"/>
    </source>
</evidence>
<accession>A0A198A908</accession>
<sequence length="836" mass="94662">MNKEERVTMRKIHLLSNAHLDPVWQWEWEEGAAAAVSTFRAAAAFCEEYEGYIFNHNEALLYKWIEEYEPSLFRKIQGLVQAGKWHIMGGWYLQPDCNMPSGESIVRQILLGRTYFQDKFGVKPTTAINFDSFGHSRGLVQLMRKAGFDSYLFMRPDDRVAGPAQEFIWIGFDGSEVLAHQIQDGYNTLLGQAHIKVKERVNKQSSQEVELVLWGVGNHGGGPSRLDLNHISDLIASTKGTVEVLHSTPEAYFADLAKGADALPRHERDLNPRFVGCYTSMIRIKQKHRLLENELYQTEKMLSSAALQGYLRYPKEELNDAFHDLMVAEFHDILPGTSIQPAEEASLRLMDHGLEIASRLKARAFFALSSGQREAGEGEYPILVYNPHPYPVRGVFECEFMLADQNWQDQFSMPVVYQDGVRIPSQAEKEHSNLSLDWRKRVVFEAQLSPSAMNRFDCKIDLLPSKPKPQAVLEDGDIHFRTPSLHVVINTQTGLLDQYVVEGIPYLKAGAFEPLVIIDNGDPWRMDTDRFEGVKGSFRLMSPEEGTAFSGISESAHTLPSVRVIEDGEVRTVIESLLTYGHSAVVLTYKLPRHGTEIEIHVRVFWQEKDTMLKLAIPTVLDDGSYVGQTIYGVQSLETDGTEVVAQKWTALVSGTDLRTVTLINDGIYGSDSSNGVMRPSLLRGAAYTAHPILDRPLMPNDRFSPRIDQGERMFRFWLNAGHKSERLASIDREALQWNEKPYALSFFPHGEGQIPAAAVQLDDDVIQMTTFKQAEQSDDKFILRLFEPTGQARSTVLSIPHMDMKIRLDFHGFEVKTCKLDLKMRTLVECELMEE</sequence>
<dbReference type="Pfam" id="PF07748">
    <property type="entry name" value="Glyco_hydro_38C"/>
    <property type="match status" value="1"/>
</dbReference>
<dbReference type="SUPFAM" id="SSF74650">
    <property type="entry name" value="Galactose mutarotase-like"/>
    <property type="match status" value="1"/>
</dbReference>
<dbReference type="GO" id="GO:0030246">
    <property type="term" value="F:carbohydrate binding"/>
    <property type="evidence" value="ECO:0007669"/>
    <property type="project" value="InterPro"/>
</dbReference>
<dbReference type="GO" id="GO:0004559">
    <property type="term" value="F:alpha-mannosidase activity"/>
    <property type="evidence" value="ECO:0007669"/>
    <property type="project" value="InterPro"/>
</dbReference>
<name>A0A198A908_9BACL</name>
<dbReference type="Proteomes" id="UP000078454">
    <property type="component" value="Unassembled WGS sequence"/>
</dbReference>
<evidence type="ECO:0000256" key="4">
    <source>
        <dbReference type="ARBA" id="ARBA00023295"/>
    </source>
</evidence>
<dbReference type="GO" id="GO:0009313">
    <property type="term" value="P:oligosaccharide catabolic process"/>
    <property type="evidence" value="ECO:0007669"/>
    <property type="project" value="TreeGrafter"/>
</dbReference>
<keyword evidence="7" id="KW-1185">Reference proteome</keyword>
<dbReference type="InterPro" id="IPR011330">
    <property type="entry name" value="Glyco_hydro/deAcase_b/a-brl"/>
</dbReference>
<dbReference type="Gene3D" id="2.70.98.30">
    <property type="entry name" value="Golgi alpha-mannosidase II, domain 4"/>
    <property type="match status" value="1"/>
</dbReference>
<dbReference type="InterPro" id="IPR028995">
    <property type="entry name" value="Glyco_hydro_57/38_cen_sf"/>
</dbReference>
<dbReference type="InterPro" id="IPR015341">
    <property type="entry name" value="Glyco_hydro_38_cen"/>
</dbReference>
<organism evidence="6 7">
    <name type="scientific">Paenibacillus oryzisoli</name>
    <dbReference type="NCBI Taxonomy" id="1850517"/>
    <lineage>
        <taxon>Bacteria</taxon>
        <taxon>Bacillati</taxon>
        <taxon>Bacillota</taxon>
        <taxon>Bacilli</taxon>
        <taxon>Bacillales</taxon>
        <taxon>Paenibacillaceae</taxon>
        <taxon>Paenibacillus</taxon>
    </lineage>
</organism>
<dbReference type="InterPro" id="IPR000602">
    <property type="entry name" value="Glyco_hydro_38_N"/>
</dbReference>
<dbReference type="PANTHER" id="PTHR46017">
    <property type="entry name" value="ALPHA-MANNOSIDASE 2C1"/>
    <property type="match status" value="1"/>
</dbReference>
<dbReference type="SMART" id="SM00872">
    <property type="entry name" value="Alpha-mann_mid"/>
    <property type="match status" value="1"/>
</dbReference>
<evidence type="ECO:0000256" key="3">
    <source>
        <dbReference type="ARBA" id="ARBA00022801"/>
    </source>
</evidence>
<dbReference type="InterPro" id="IPR011013">
    <property type="entry name" value="Gal_mutarotase_sf_dom"/>
</dbReference>
<dbReference type="SUPFAM" id="SSF88688">
    <property type="entry name" value="Families 57/38 glycoside transferase middle domain"/>
    <property type="match status" value="1"/>
</dbReference>
<dbReference type="InterPro" id="IPR011682">
    <property type="entry name" value="Glyco_hydro_38_C"/>
</dbReference>
<reference evidence="6 7" key="1">
    <citation type="submission" date="2016-05" db="EMBL/GenBank/DDBJ databases">
        <title>Paenibacillus sp. 1ZS3-15 nov., isolated from the rhizosphere soil.</title>
        <authorList>
            <person name="Zhang X.X."/>
            <person name="Zhang J."/>
        </authorList>
    </citation>
    <scope>NUCLEOTIDE SEQUENCE [LARGE SCALE GENOMIC DNA]</scope>
    <source>
        <strain evidence="6 7">1ZS3-15</strain>
    </source>
</reference>
<comment type="similarity">
    <text evidence="1">Belongs to the glycosyl hydrolase 38 family.</text>
</comment>
<dbReference type="InterPro" id="IPR037094">
    <property type="entry name" value="Glyco_hydro_38_cen_sf"/>
</dbReference>
<evidence type="ECO:0000259" key="5">
    <source>
        <dbReference type="SMART" id="SM00872"/>
    </source>
</evidence>
<dbReference type="GO" id="GO:0046872">
    <property type="term" value="F:metal ion binding"/>
    <property type="evidence" value="ECO:0007669"/>
    <property type="project" value="UniProtKB-KW"/>
</dbReference>
<comment type="caution">
    <text evidence="6">The sequence shown here is derived from an EMBL/GenBank/DDBJ whole genome shotgun (WGS) entry which is preliminary data.</text>
</comment>
<evidence type="ECO:0000256" key="2">
    <source>
        <dbReference type="ARBA" id="ARBA00022723"/>
    </source>
</evidence>
<dbReference type="AlphaFoldDB" id="A0A198A908"/>
<keyword evidence="2" id="KW-0479">Metal-binding</keyword>
<dbReference type="SUPFAM" id="SSF88713">
    <property type="entry name" value="Glycoside hydrolase/deacetylase"/>
    <property type="match status" value="1"/>
</dbReference>
<keyword evidence="4" id="KW-0326">Glycosidase</keyword>
<dbReference type="InterPro" id="IPR027291">
    <property type="entry name" value="Glyco_hydro_38_N_sf"/>
</dbReference>
<keyword evidence="3" id="KW-0378">Hydrolase</keyword>
<dbReference type="Pfam" id="PF09261">
    <property type="entry name" value="Alpha-mann_mid"/>
    <property type="match status" value="1"/>
</dbReference>
<evidence type="ECO:0000313" key="7">
    <source>
        <dbReference type="Proteomes" id="UP000078454"/>
    </source>
</evidence>
<dbReference type="CDD" id="cd10789">
    <property type="entry name" value="GH38N_AMII_ER_cytosolic"/>
    <property type="match status" value="1"/>
</dbReference>
<proteinExistence type="inferred from homology"/>
<feature type="domain" description="Glycoside hydrolase family 38 central" evidence="5">
    <location>
        <begin position="275"/>
        <end position="350"/>
    </location>
</feature>
<dbReference type="Pfam" id="PF01074">
    <property type="entry name" value="Glyco_hydro_38N"/>
    <property type="match status" value="1"/>
</dbReference>
<dbReference type="Gene3D" id="1.20.1270.50">
    <property type="entry name" value="Glycoside hydrolase family 38, central domain"/>
    <property type="match status" value="1"/>
</dbReference>
<dbReference type="Gene3D" id="3.20.110.10">
    <property type="entry name" value="Glycoside hydrolase 38, N terminal domain"/>
    <property type="match status" value="1"/>
</dbReference>
<dbReference type="PANTHER" id="PTHR46017:SF1">
    <property type="entry name" value="ALPHA-MANNOSIDASE 2C1"/>
    <property type="match status" value="1"/>
</dbReference>
<gene>
    <name evidence="6" type="ORF">A8708_28500</name>
</gene>
<dbReference type="STRING" id="1850517.A8708_28500"/>
<dbReference type="EMBL" id="LYPB01000069">
    <property type="protein sequence ID" value="OAS17954.1"/>
    <property type="molecule type" value="Genomic_DNA"/>
</dbReference>
<dbReference type="GO" id="GO:0006013">
    <property type="term" value="P:mannose metabolic process"/>
    <property type="evidence" value="ECO:0007669"/>
    <property type="project" value="InterPro"/>
</dbReference>
<protein>
    <submittedName>
        <fullName evidence="6">Alpha-mannosidase</fullName>
    </submittedName>
</protein>
<evidence type="ECO:0000256" key="1">
    <source>
        <dbReference type="ARBA" id="ARBA00009792"/>
    </source>
</evidence>